<keyword evidence="5" id="KW-1185">Reference proteome</keyword>
<sequence length="1186" mass="121802">MNLHRLWRTLVLLMLTLASGTALAGWTQGVRAEYWNWSGSGTPAIPATAATVDQLESTINRNNVSTAPAPGITATNHMARYTGYLSVPVSGYYEFNVLTDDGVRLAVDCNNDGQLTSWMIDRWQDTTPVTWSSTASDCYLTKGQYYRFRYDMYNRGAQSSARLSWTRWSSCLVLFMCQDTNETVIGASSYFQPDTTPPTGVSALIGCGGGTSVTLTFSETLDPATVTVTGFLVNGLAPRAVKLSDDETQVTLTTAVGVSTGQTVTINPAVAVTKVKDQGGNAVATGSTLSVTGGSGTLTLGVLGTYFDQNNTAGNQFGGGSATRVDSTINFSWGNGGPGVGAAGTDRFSVRWTGYILIPSTGNYTFQTVSDDGVRLTLNGDVEIDNWTDHTSTTNTTASLSLSAGTYLPFTLEYYDNTGSASIQLLWKKPTDLFFAGHSTIPSTQLYRCYMPLAGFRVTPGSSSASTCGSADVTVTAIDSAGATYTGYSGTVSLGTSSGLGTWSTGSPAAVLPPVDAVANDGAATQVFSALDKGVVRLKLASTLAGSLTVTARDPLVSGATGTSSAIGFADNAFVFTETGASPTLGSGVGVAGRPHGYSLKLVRKDPSTGQCGTATDYLGVKTLKFWRTDVTPPASGSWTAPSVVLPLLSVPATTPAAGNLNLTFVAGVGSFQLATTDIGRYSLNALDPVLGNASGSSSTLTVRPFALAVSDIRQGSALNPGVLDTSLTAFAAAGTDFSATVGAYRWSLLADADNDGVPDATATLAALQAAGTTAGFGSTVTLAPLAGSQRPAGGSLGTLDNAGIAGSRFSAGLATATTLRYSEVGSFSLATTGVVSDFLGSGQSLDAVVFGSTGLPNTAVGRFRPAKFVVSSASVTHRSGASCSPASTFTYLGENFLLNFVLTAQNGVGATTTNYFSGHARLDLGSPLTWNLAGKDGSTVYSALGTGARLSVGSASGSWNRGVSSTIVLPAQLVRGSGVSAPISLALGIAPVDLDGTTMGSFDLDVDPLVGGNDRSTVATVALRQGRLRLLNAIGPQDRDLAVPLVTQYWSGSTWATNTLDSCTRVPTTALAFANPRKSLTLADLAARSPSVALSAGRGLMWMNKPAGGRRGSADLTLALGSTALSNSCLIGGVTGLLSLPATGASLAHLRGDWCGSGSDRDPLARLTFGLFRGADSSLDLRENF</sequence>
<dbReference type="EMBL" id="QJJS01000009">
    <property type="protein sequence ID" value="PXW95574.1"/>
    <property type="molecule type" value="Genomic_DNA"/>
</dbReference>
<reference evidence="4 5" key="1">
    <citation type="submission" date="2018-05" db="EMBL/GenBank/DDBJ databases">
        <title>Genomic Encyclopedia of Type Strains, Phase IV (KMG-IV): sequencing the most valuable type-strain genomes for metagenomic binning, comparative biology and taxonomic classification.</title>
        <authorList>
            <person name="Goeker M."/>
        </authorList>
    </citation>
    <scope>NUCLEOTIDE SEQUENCE [LARGE SCALE GENOMIC DNA]</scope>
    <source>
        <strain evidence="4 5">DSM 566</strain>
    </source>
</reference>
<dbReference type="RefSeq" id="WP_110400998.1">
    <property type="nucleotide sequence ID" value="NZ_QJJS01000009.1"/>
</dbReference>
<keyword evidence="1 2" id="KW-0732">Signal</keyword>
<dbReference type="Gene3D" id="2.60.40.1220">
    <property type="match status" value="1"/>
</dbReference>
<dbReference type="Proteomes" id="UP000247811">
    <property type="component" value="Unassembled WGS sequence"/>
</dbReference>
<name>A0A318H3L1_9BURK</name>
<gene>
    <name evidence="4" type="ORF">C7444_109144</name>
</gene>
<dbReference type="Pfam" id="PF07691">
    <property type="entry name" value="PA14"/>
    <property type="match status" value="2"/>
</dbReference>
<dbReference type="Gene3D" id="3.90.182.10">
    <property type="entry name" value="Toxin - Anthrax Protective Antigen,domain 1"/>
    <property type="match status" value="2"/>
</dbReference>
<dbReference type="SUPFAM" id="SSF56988">
    <property type="entry name" value="Anthrax protective antigen"/>
    <property type="match status" value="2"/>
</dbReference>
<evidence type="ECO:0000313" key="5">
    <source>
        <dbReference type="Proteomes" id="UP000247811"/>
    </source>
</evidence>
<feature type="chain" id="PRO_5016319628" evidence="2">
    <location>
        <begin position="25"/>
        <end position="1186"/>
    </location>
</feature>
<evidence type="ECO:0000259" key="3">
    <source>
        <dbReference type="PROSITE" id="PS51820"/>
    </source>
</evidence>
<dbReference type="InterPro" id="IPR014755">
    <property type="entry name" value="Cu-Rt/internalin_Ig-like"/>
</dbReference>
<dbReference type="Pfam" id="PF20419">
    <property type="entry name" value="DUF6701"/>
    <property type="match status" value="1"/>
</dbReference>
<dbReference type="OrthoDB" id="9790247at2"/>
<evidence type="ECO:0000256" key="1">
    <source>
        <dbReference type="ARBA" id="ARBA00022729"/>
    </source>
</evidence>
<accession>A0A318H3L1</accession>
<feature type="domain" description="PA14" evidence="3">
    <location>
        <begin position="25"/>
        <end position="180"/>
    </location>
</feature>
<feature type="signal peptide" evidence="2">
    <location>
        <begin position="1"/>
        <end position="24"/>
    </location>
</feature>
<organism evidence="4 5">
    <name type="scientific">Sphaerotilus hippei</name>
    <dbReference type="NCBI Taxonomy" id="744406"/>
    <lineage>
        <taxon>Bacteria</taxon>
        <taxon>Pseudomonadati</taxon>
        <taxon>Pseudomonadota</taxon>
        <taxon>Betaproteobacteria</taxon>
        <taxon>Burkholderiales</taxon>
        <taxon>Sphaerotilaceae</taxon>
        <taxon>Sphaerotilus</taxon>
    </lineage>
</organism>
<dbReference type="InterPro" id="IPR046524">
    <property type="entry name" value="DUF6701"/>
</dbReference>
<evidence type="ECO:0000256" key="2">
    <source>
        <dbReference type="SAM" id="SignalP"/>
    </source>
</evidence>
<dbReference type="SMART" id="SM00758">
    <property type="entry name" value="PA14"/>
    <property type="match status" value="2"/>
</dbReference>
<dbReference type="AlphaFoldDB" id="A0A318H3L1"/>
<evidence type="ECO:0000313" key="4">
    <source>
        <dbReference type="EMBL" id="PXW95574.1"/>
    </source>
</evidence>
<dbReference type="InterPro" id="IPR011658">
    <property type="entry name" value="PA14_dom"/>
</dbReference>
<proteinExistence type="predicted"/>
<comment type="caution">
    <text evidence="4">The sequence shown here is derived from an EMBL/GenBank/DDBJ whole genome shotgun (WGS) entry which is preliminary data.</text>
</comment>
<dbReference type="InterPro" id="IPR037524">
    <property type="entry name" value="PA14/GLEYA"/>
</dbReference>
<protein>
    <submittedName>
        <fullName evidence="4">PA14 domain-containing protein</fullName>
    </submittedName>
</protein>
<dbReference type="PROSITE" id="PS51820">
    <property type="entry name" value="PA14"/>
    <property type="match status" value="2"/>
</dbReference>
<feature type="domain" description="PA14" evidence="3">
    <location>
        <begin position="297"/>
        <end position="441"/>
    </location>
</feature>